<name>D1AHX1_SEBTE</name>
<evidence type="ECO:0000313" key="1">
    <source>
        <dbReference type="EMBL" id="ACZ08355.1"/>
    </source>
</evidence>
<reference evidence="2" key="1">
    <citation type="submission" date="2009-09" db="EMBL/GenBank/DDBJ databases">
        <title>The complete chromosome of Sebaldella termitidis ATCC 33386.</title>
        <authorList>
            <consortium name="US DOE Joint Genome Institute (JGI-PGF)"/>
            <person name="Lucas S."/>
            <person name="Copeland A."/>
            <person name="Lapidus A."/>
            <person name="Glavina del Rio T."/>
            <person name="Dalin E."/>
            <person name="Tice H."/>
            <person name="Bruce D."/>
            <person name="Goodwin L."/>
            <person name="Pitluck S."/>
            <person name="Kyrpides N."/>
            <person name="Mavromatis K."/>
            <person name="Ivanova N."/>
            <person name="Mikhailova N."/>
            <person name="Sims D."/>
            <person name="Meincke L."/>
            <person name="Brettin T."/>
            <person name="Detter J.C."/>
            <person name="Han C."/>
            <person name="Larimer F."/>
            <person name="Land M."/>
            <person name="Hauser L."/>
            <person name="Markowitz V."/>
            <person name="Cheng J.F."/>
            <person name="Hugenholtz P."/>
            <person name="Woyke T."/>
            <person name="Wu D."/>
            <person name="Eisen J.A."/>
        </authorList>
    </citation>
    <scope>NUCLEOTIDE SEQUENCE [LARGE SCALE GENOMIC DNA]</scope>
    <source>
        <strain evidence="2">ATCC 33386 / NCTC 11300</strain>
    </source>
</reference>
<accession>D1AHX1</accession>
<dbReference type="AlphaFoldDB" id="D1AHX1"/>
<keyword evidence="2" id="KW-1185">Reference proteome</keyword>
<dbReference type="HOGENOM" id="CLU_1516902_0_0_0"/>
<sequence>MKKVLILIMFFSVLSYSAGLKSGLYITDEPQFDSLMINYNSYGDLKVFKDGKTVFLSVKLWRDTGNWKAGNTGLYLLELQDQGDGTYYGKNNLAEFYIKSLDSDSNEIVIDVISMDMYSKISDSRIIMSDRETFITEKNINIVLRYSRGITNAEEKEVKDRIETFRKQLESKRDNKS</sequence>
<proteinExistence type="predicted"/>
<evidence type="ECO:0000313" key="2">
    <source>
        <dbReference type="Proteomes" id="UP000000845"/>
    </source>
</evidence>
<dbReference type="Proteomes" id="UP000000845">
    <property type="component" value="Chromosome"/>
</dbReference>
<organism evidence="1 2">
    <name type="scientific">Sebaldella termitidis (strain ATCC 33386 / NCTC 11300)</name>
    <dbReference type="NCBI Taxonomy" id="526218"/>
    <lineage>
        <taxon>Bacteria</taxon>
        <taxon>Fusobacteriati</taxon>
        <taxon>Fusobacteriota</taxon>
        <taxon>Fusobacteriia</taxon>
        <taxon>Fusobacteriales</taxon>
        <taxon>Leptotrichiaceae</taxon>
        <taxon>Sebaldella</taxon>
    </lineage>
</organism>
<dbReference type="RefSeq" id="WP_012860951.1">
    <property type="nucleotide sequence ID" value="NC_013517.1"/>
</dbReference>
<gene>
    <name evidence="1" type="ordered locus">Sterm_1493</name>
</gene>
<dbReference type="KEGG" id="str:Sterm_1493"/>
<dbReference type="STRING" id="526218.Sterm_1493"/>
<reference evidence="1 2" key="2">
    <citation type="journal article" date="2010" name="Stand. Genomic Sci.">
        <title>Complete genome sequence of Sebaldella termitidis type strain (NCTC 11300).</title>
        <authorList>
            <person name="Harmon-Smith M."/>
            <person name="Celia L."/>
            <person name="Chertkov O."/>
            <person name="Lapidus A."/>
            <person name="Copeland A."/>
            <person name="Glavina Del Rio T."/>
            <person name="Nolan M."/>
            <person name="Lucas S."/>
            <person name="Tice H."/>
            <person name="Cheng J.F."/>
            <person name="Han C."/>
            <person name="Detter J.C."/>
            <person name="Bruce D."/>
            <person name="Goodwin L."/>
            <person name="Pitluck S."/>
            <person name="Pati A."/>
            <person name="Liolios K."/>
            <person name="Ivanova N."/>
            <person name="Mavromatis K."/>
            <person name="Mikhailova N."/>
            <person name="Chen A."/>
            <person name="Palaniappan K."/>
            <person name="Land M."/>
            <person name="Hauser L."/>
            <person name="Chang Y.J."/>
            <person name="Jeffries C.D."/>
            <person name="Brettin T."/>
            <person name="Goker M."/>
            <person name="Beck B."/>
            <person name="Bristow J."/>
            <person name="Eisen J.A."/>
            <person name="Markowitz V."/>
            <person name="Hugenholtz P."/>
            <person name="Kyrpides N.C."/>
            <person name="Klenk H.P."/>
            <person name="Chen F."/>
        </authorList>
    </citation>
    <scope>NUCLEOTIDE SEQUENCE [LARGE SCALE GENOMIC DNA]</scope>
    <source>
        <strain evidence="2">ATCC 33386 / NCTC 11300</strain>
    </source>
</reference>
<protein>
    <submittedName>
        <fullName evidence="1">Uncharacterized protein</fullName>
    </submittedName>
</protein>
<dbReference type="EMBL" id="CP001739">
    <property type="protein sequence ID" value="ACZ08355.1"/>
    <property type="molecule type" value="Genomic_DNA"/>
</dbReference>